<dbReference type="RefSeq" id="WP_093377632.1">
    <property type="nucleotide sequence ID" value="NZ_BNAN01000003.1"/>
</dbReference>
<proteinExistence type="predicted"/>
<dbReference type="Proteomes" id="UP000198520">
    <property type="component" value="Unassembled WGS sequence"/>
</dbReference>
<dbReference type="AlphaFoldDB" id="A0A1I2GL32"/>
<reference evidence="2" key="1">
    <citation type="submission" date="2016-10" db="EMBL/GenBank/DDBJ databases">
        <authorList>
            <person name="Varghese N."/>
            <person name="Submissions S."/>
        </authorList>
    </citation>
    <scope>NUCLEOTIDE SEQUENCE [LARGE SCALE GENOMIC DNA]</scope>
    <source>
        <strain evidence="2">DSM 19083</strain>
    </source>
</reference>
<organism evidence="1 2">
    <name type="scientific">Flavimobilis marinus</name>
    <dbReference type="NCBI Taxonomy" id="285351"/>
    <lineage>
        <taxon>Bacteria</taxon>
        <taxon>Bacillati</taxon>
        <taxon>Actinomycetota</taxon>
        <taxon>Actinomycetes</taxon>
        <taxon>Micrococcales</taxon>
        <taxon>Jonesiaceae</taxon>
        <taxon>Flavimobilis</taxon>
    </lineage>
</organism>
<protein>
    <submittedName>
        <fullName evidence="1">Uncharacterized protein</fullName>
    </submittedName>
</protein>
<keyword evidence="2" id="KW-1185">Reference proteome</keyword>
<gene>
    <name evidence="1" type="ORF">SAMN04488035_1816</name>
</gene>
<dbReference type="EMBL" id="FONZ01000003">
    <property type="protein sequence ID" value="SFF17710.1"/>
    <property type="molecule type" value="Genomic_DNA"/>
</dbReference>
<evidence type="ECO:0000313" key="1">
    <source>
        <dbReference type="EMBL" id="SFF17710.1"/>
    </source>
</evidence>
<dbReference type="STRING" id="285351.SAMN04488035_1816"/>
<evidence type="ECO:0000313" key="2">
    <source>
        <dbReference type="Proteomes" id="UP000198520"/>
    </source>
</evidence>
<name>A0A1I2GL32_9MICO</name>
<accession>A0A1I2GL32</accession>
<sequence>MTARRPASGRPQRWHGREPDGAWSLCLPVGWAQIPVADPAATARALGDVEARQLSGAEPALRRRFRGDLLRAARQARGADGRLLGVSTTTVAGVPLDATVLVHVLPGLRRQGQPRVTALERLASSLGRGEHLQVPAGPALRAVRTVEHPSLQVEYWVAGRSRTYYLTFRSSLVALAGPLTAMFDAVVATLAEVR</sequence>